<sequence>MWNLNLFGAKGNNNPSSTDSNTITDPSSANYIFGAKNNVSPLPADYYQIHRRVKNPIIFNKDFFLAEYKSLRDEILQRISQQTTVLQIAITAWAAILAFALKSEKADTIDLTNDPSIYKLVLLILLYPFLAHFISYAWIWNNIRVSQLGRYLRKREKRAAKVCDVLFWESYIKKRDAKHPAYFLFRGGKIKPGLAIFPGTQIIAIIIAAIVQSETHWKGKNLTIIATVFLATIIITVFTTFKIWGSETAQSS</sequence>
<dbReference type="EMBL" id="CP095064">
    <property type="protein sequence ID" value="UOQ69042.1"/>
    <property type="molecule type" value="Genomic_DNA"/>
</dbReference>
<organism evidence="2 3">
    <name type="scientific">Hymenobacter volaticus</name>
    <dbReference type="NCBI Taxonomy" id="2932254"/>
    <lineage>
        <taxon>Bacteria</taxon>
        <taxon>Pseudomonadati</taxon>
        <taxon>Bacteroidota</taxon>
        <taxon>Cytophagia</taxon>
        <taxon>Cytophagales</taxon>
        <taxon>Hymenobacteraceae</taxon>
        <taxon>Hymenobacter</taxon>
    </lineage>
</organism>
<feature type="transmembrane region" description="Helical" evidence="1">
    <location>
        <begin position="223"/>
        <end position="244"/>
    </location>
</feature>
<keyword evidence="1" id="KW-0812">Transmembrane</keyword>
<evidence type="ECO:0000313" key="3">
    <source>
        <dbReference type="Proteomes" id="UP000830401"/>
    </source>
</evidence>
<dbReference type="RefSeq" id="WP_245126794.1">
    <property type="nucleotide sequence ID" value="NZ_CP095064.1"/>
</dbReference>
<name>A0ABY4GDR0_9BACT</name>
<proteinExistence type="predicted"/>
<dbReference type="Proteomes" id="UP000830401">
    <property type="component" value="Plasmid unnamed3"/>
</dbReference>
<evidence type="ECO:0000313" key="2">
    <source>
        <dbReference type="EMBL" id="UOQ69042.1"/>
    </source>
</evidence>
<geneLocation type="plasmid" evidence="2 3">
    <name>unnamed3</name>
</geneLocation>
<reference evidence="2" key="1">
    <citation type="submission" date="2022-04" db="EMBL/GenBank/DDBJ databases">
        <title>Hymenobacter sp. isolated from the air.</title>
        <authorList>
            <person name="Won M."/>
            <person name="Lee C.-M."/>
            <person name="Woen H.-Y."/>
            <person name="Kwon S.-W."/>
        </authorList>
    </citation>
    <scope>NUCLEOTIDE SEQUENCE</scope>
    <source>
        <strain evidence="2">5420S-77</strain>
        <plasmid evidence="2">unnamed3</plasmid>
    </source>
</reference>
<gene>
    <name evidence="2" type="ORF">MUN86_26430</name>
</gene>
<protein>
    <submittedName>
        <fullName evidence="2">Uncharacterized protein</fullName>
    </submittedName>
</protein>
<keyword evidence="2" id="KW-0614">Plasmid</keyword>
<evidence type="ECO:0000256" key="1">
    <source>
        <dbReference type="SAM" id="Phobius"/>
    </source>
</evidence>
<accession>A0ABY4GDR0</accession>
<keyword evidence="1" id="KW-1133">Transmembrane helix</keyword>
<keyword evidence="3" id="KW-1185">Reference proteome</keyword>
<feature type="transmembrane region" description="Helical" evidence="1">
    <location>
        <begin position="121"/>
        <end position="140"/>
    </location>
</feature>
<keyword evidence="1" id="KW-0472">Membrane</keyword>
<feature type="transmembrane region" description="Helical" evidence="1">
    <location>
        <begin position="84"/>
        <end position="101"/>
    </location>
</feature>
<feature type="transmembrane region" description="Helical" evidence="1">
    <location>
        <begin position="193"/>
        <end position="211"/>
    </location>
</feature>